<gene>
    <name evidence="8" type="primary">LOC120267666</name>
</gene>
<keyword evidence="3" id="KW-0862">Zinc</keyword>
<keyword evidence="2 4" id="KW-0863">Zinc-finger</keyword>
<dbReference type="PROSITE" id="PS50089">
    <property type="entry name" value="ZF_RING_2"/>
    <property type="match status" value="1"/>
</dbReference>
<dbReference type="Gene3D" id="3.30.40.10">
    <property type="entry name" value="Zinc/RING finger domain, C3HC4 (zinc finger)"/>
    <property type="match status" value="1"/>
</dbReference>
<dbReference type="Pfam" id="PF13920">
    <property type="entry name" value="zf-C3HC4_3"/>
    <property type="match status" value="1"/>
</dbReference>
<reference evidence="8" key="1">
    <citation type="submission" date="2025-08" db="UniProtKB">
        <authorList>
            <consortium name="RefSeq"/>
        </authorList>
    </citation>
    <scope>IDENTIFICATION</scope>
</reference>
<sequence>MANESHHLLFFSNNEFMSVIENYNSMQTSFMAPPVNSLGGGDGESAVRKRQRDDDSDVLSFLAGDDDVALRLHQQWLDIDYLLVNYEEKMRKEMEEKRKTAMREVMEGMEEMVMRRMRAKEQEMEMINKFNWALEEKIRSVAMENQVWRDVAQSNETAAIILQRNLELVLAKEEDVESCWLGGSGEEEGKWRRRCRRCGVGEVGVVVLPCRHLCVCLACAAGVVGCPVCRAEIDDKMFVNMSL</sequence>
<keyword evidence="5" id="KW-0175">Coiled coil</keyword>
<dbReference type="Proteomes" id="UP001515500">
    <property type="component" value="Chromosome 8"/>
</dbReference>
<dbReference type="InterPro" id="IPR013083">
    <property type="entry name" value="Znf_RING/FYVE/PHD"/>
</dbReference>
<protein>
    <submittedName>
        <fullName evidence="8">Probable BOI-related E3 ubiquitin-protein ligase 3</fullName>
    </submittedName>
</protein>
<feature type="domain" description="RING-type" evidence="6">
    <location>
        <begin position="195"/>
        <end position="230"/>
    </location>
</feature>
<accession>A0AB40BUZ6</accession>
<evidence type="ECO:0000256" key="1">
    <source>
        <dbReference type="ARBA" id="ARBA00022723"/>
    </source>
</evidence>
<dbReference type="GO" id="GO:0004842">
    <property type="term" value="F:ubiquitin-protein transferase activity"/>
    <property type="evidence" value="ECO:0007669"/>
    <property type="project" value="TreeGrafter"/>
</dbReference>
<keyword evidence="1" id="KW-0479">Metal-binding</keyword>
<dbReference type="GO" id="GO:0008270">
    <property type="term" value="F:zinc ion binding"/>
    <property type="evidence" value="ECO:0007669"/>
    <property type="project" value="UniProtKB-KW"/>
</dbReference>
<dbReference type="InterPro" id="IPR001841">
    <property type="entry name" value="Znf_RING"/>
</dbReference>
<dbReference type="GeneID" id="120267666"/>
<dbReference type="GO" id="GO:0043067">
    <property type="term" value="P:regulation of programmed cell death"/>
    <property type="evidence" value="ECO:0007669"/>
    <property type="project" value="TreeGrafter"/>
</dbReference>
<evidence type="ECO:0000259" key="6">
    <source>
        <dbReference type="PROSITE" id="PS50089"/>
    </source>
</evidence>
<evidence type="ECO:0000313" key="7">
    <source>
        <dbReference type="Proteomes" id="UP001515500"/>
    </source>
</evidence>
<proteinExistence type="predicted"/>
<evidence type="ECO:0000256" key="5">
    <source>
        <dbReference type="SAM" id="Coils"/>
    </source>
</evidence>
<organism evidence="7 8">
    <name type="scientific">Dioscorea cayennensis subsp. rotundata</name>
    <name type="common">White Guinea yam</name>
    <name type="synonym">Dioscorea rotundata</name>
    <dbReference type="NCBI Taxonomy" id="55577"/>
    <lineage>
        <taxon>Eukaryota</taxon>
        <taxon>Viridiplantae</taxon>
        <taxon>Streptophyta</taxon>
        <taxon>Embryophyta</taxon>
        <taxon>Tracheophyta</taxon>
        <taxon>Spermatophyta</taxon>
        <taxon>Magnoliopsida</taxon>
        <taxon>Liliopsida</taxon>
        <taxon>Dioscoreales</taxon>
        <taxon>Dioscoreaceae</taxon>
        <taxon>Dioscorea</taxon>
    </lineage>
</organism>
<dbReference type="AlphaFoldDB" id="A0AB40BUZ6"/>
<dbReference type="PANTHER" id="PTHR42647">
    <property type="entry name" value="SBP (S-RIBONUCLEASE BINDING PROTEIN) FAMILY PROTEIN"/>
    <property type="match status" value="1"/>
</dbReference>
<dbReference type="RefSeq" id="XP_039131271.1">
    <property type="nucleotide sequence ID" value="XM_039275337.1"/>
</dbReference>
<evidence type="ECO:0000256" key="2">
    <source>
        <dbReference type="ARBA" id="ARBA00022771"/>
    </source>
</evidence>
<keyword evidence="7" id="KW-1185">Reference proteome</keyword>
<evidence type="ECO:0000256" key="3">
    <source>
        <dbReference type="ARBA" id="ARBA00022833"/>
    </source>
</evidence>
<name>A0AB40BUZ6_DIOCR</name>
<feature type="coiled-coil region" evidence="5">
    <location>
        <begin position="83"/>
        <end position="111"/>
    </location>
</feature>
<evidence type="ECO:0000313" key="8">
    <source>
        <dbReference type="RefSeq" id="XP_039131271.1"/>
    </source>
</evidence>
<evidence type="ECO:0000256" key="4">
    <source>
        <dbReference type="PROSITE-ProRule" id="PRU00175"/>
    </source>
</evidence>
<dbReference type="PANTHER" id="PTHR42647:SF12">
    <property type="entry name" value="BOI-RELATED E3 UBIQUITIN-PROTEIN LIGASE 2-RELATED"/>
    <property type="match status" value="1"/>
</dbReference>
<dbReference type="PIRSF" id="PIRSF036836">
    <property type="entry name" value="RNase_bind_SBP1"/>
    <property type="match status" value="1"/>
</dbReference>